<sequence length="394" mass="42927">MSMCLASKAMHLAWCLALMVAVPVQGLRPAIDKAWTTAMSEAKSEQDKDQGMTEGDSCCCQAALGDSRFQMDGGSCEILKHEHPSRPHWFWPDEKRCCWPQNKLFCVMPNLLDLLGGFGTHGGVVSEETWCPTRSSPTGTVRVPDLQAARTKLESERRMTKSVIFIAAKLAWGLGGSGFEGSHTADVKDIIDQARDAQSAVTAVAGATAPTDGVLSGPGGECPGGVSWDYKGSKTGLSARLQVAWEAFGLWDGDLHDEWLVLQRVDEKCHWEIYDPEDAPRPHCGTFLKLKVKGRQANICYKLQENDRPQVVGIHDPQFDEYNPDVGVRQVEWYWDWIVGGKVSPCPDYVLKELGARLLRGSGATCPDPALGLGGSAQTPLAARRAVGDGFLRG</sequence>
<dbReference type="Proteomes" id="UP000186817">
    <property type="component" value="Unassembled WGS sequence"/>
</dbReference>
<accession>A0A1Q9CXN1</accession>
<dbReference type="AlphaFoldDB" id="A0A1Q9CXN1"/>
<reference evidence="2 3" key="1">
    <citation type="submission" date="2016-02" db="EMBL/GenBank/DDBJ databases">
        <title>Genome analysis of coral dinoflagellate symbionts highlights evolutionary adaptations to a symbiotic lifestyle.</title>
        <authorList>
            <person name="Aranda M."/>
            <person name="Li Y."/>
            <person name="Liew Y.J."/>
            <person name="Baumgarten S."/>
            <person name="Simakov O."/>
            <person name="Wilson M."/>
            <person name="Piel J."/>
            <person name="Ashoor H."/>
            <person name="Bougouffa S."/>
            <person name="Bajic V.B."/>
            <person name="Ryu T."/>
            <person name="Ravasi T."/>
            <person name="Bayer T."/>
            <person name="Micklem G."/>
            <person name="Kim H."/>
            <person name="Bhak J."/>
            <person name="Lajeunesse T.C."/>
            <person name="Voolstra C.R."/>
        </authorList>
    </citation>
    <scope>NUCLEOTIDE SEQUENCE [LARGE SCALE GENOMIC DNA]</scope>
    <source>
        <strain evidence="2 3">CCMP2467</strain>
    </source>
</reference>
<evidence type="ECO:0000256" key="1">
    <source>
        <dbReference type="SAM" id="SignalP"/>
    </source>
</evidence>
<protein>
    <submittedName>
        <fullName evidence="2">Uncharacterized protein</fullName>
    </submittedName>
</protein>
<gene>
    <name evidence="2" type="ORF">AK812_SmicGene31082</name>
</gene>
<evidence type="ECO:0000313" key="3">
    <source>
        <dbReference type="Proteomes" id="UP000186817"/>
    </source>
</evidence>
<feature type="signal peptide" evidence="1">
    <location>
        <begin position="1"/>
        <end position="26"/>
    </location>
</feature>
<organism evidence="2 3">
    <name type="scientific">Symbiodinium microadriaticum</name>
    <name type="common">Dinoflagellate</name>
    <name type="synonym">Zooxanthella microadriatica</name>
    <dbReference type="NCBI Taxonomy" id="2951"/>
    <lineage>
        <taxon>Eukaryota</taxon>
        <taxon>Sar</taxon>
        <taxon>Alveolata</taxon>
        <taxon>Dinophyceae</taxon>
        <taxon>Suessiales</taxon>
        <taxon>Symbiodiniaceae</taxon>
        <taxon>Symbiodinium</taxon>
    </lineage>
</organism>
<proteinExistence type="predicted"/>
<feature type="chain" id="PRO_5012073522" evidence="1">
    <location>
        <begin position="27"/>
        <end position="394"/>
    </location>
</feature>
<keyword evidence="1" id="KW-0732">Signal</keyword>
<dbReference type="OrthoDB" id="428440at2759"/>
<comment type="caution">
    <text evidence="2">The sequence shown here is derived from an EMBL/GenBank/DDBJ whole genome shotgun (WGS) entry which is preliminary data.</text>
</comment>
<evidence type="ECO:0000313" key="2">
    <source>
        <dbReference type="EMBL" id="OLP87668.1"/>
    </source>
</evidence>
<keyword evidence="3" id="KW-1185">Reference proteome</keyword>
<dbReference type="EMBL" id="LSRX01000849">
    <property type="protein sequence ID" value="OLP87668.1"/>
    <property type="molecule type" value="Genomic_DNA"/>
</dbReference>
<name>A0A1Q9CXN1_SYMMI</name>